<accession>A0A9J6HCA7</accession>
<dbReference type="Proteomes" id="UP000821853">
    <property type="component" value="Unassembled WGS sequence"/>
</dbReference>
<keyword evidence="5" id="KW-1185">Reference proteome</keyword>
<dbReference type="InterPro" id="IPR051738">
    <property type="entry name" value="SAF_Modulators"/>
</dbReference>
<comment type="subcellular location">
    <subcellularLocation>
        <location evidence="1">Nucleus</location>
    </subcellularLocation>
</comment>
<dbReference type="EMBL" id="JABSTR010003644">
    <property type="protein sequence ID" value="KAH9385004.1"/>
    <property type="molecule type" value="Genomic_DNA"/>
</dbReference>
<evidence type="ECO:0000259" key="3">
    <source>
        <dbReference type="PROSITE" id="PS50800"/>
    </source>
</evidence>
<dbReference type="GO" id="GO:0005634">
    <property type="term" value="C:nucleus"/>
    <property type="evidence" value="ECO:0007669"/>
    <property type="project" value="UniProtKB-SubCell"/>
</dbReference>
<dbReference type="PANTHER" id="PTHR15683">
    <property type="entry name" value="SCAFFOLD ATTACHMENT FACTOR B-RELATED"/>
    <property type="match status" value="1"/>
</dbReference>
<protein>
    <recommendedName>
        <fullName evidence="3">SAP domain-containing protein</fullName>
    </recommendedName>
</protein>
<dbReference type="GO" id="GO:0006357">
    <property type="term" value="P:regulation of transcription by RNA polymerase II"/>
    <property type="evidence" value="ECO:0007669"/>
    <property type="project" value="TreeGrafter"/>
</dbReference>
<dbReference type="OrthoDB" id="6159259at2759"/>
<sequence length="161" mass="18378">MPELRVIHRRSELEKRGLDKTGVKAALIEQLGKALRDAGEDIDTFEFVVQAELMPLQPATPTSGKPLTKRVKRLPTTTRRLRVMKTRTRPRPVRAGKRMKVIRMIQQVATIQEVAELVDGTTDLSSVWEAMVVIQAGLRDIRRTEMELNTLGQAFRYKLME</sequence>
<evidence type="ECO:0000256" key="2">
    <source>
        <dbReference type="ARBA" id="ARBA00023242"/>
    </source>
</evidence>
<dbReference type="GO" id="GO:0043565">
    <property type="term" value="F:sequence-specific DNA binding"/>
    <property type="evidence" value="ECO:0007669"/>
    <property type="project" value="TreeGrafter"/>
</dbReference>
<comment type="caution">
    <text evidence="4">The sequence shown here is derived from an EMBL/GenBank/DDBJ whole genome shotgun (WGS) entry which is preliminary data.</text>
</comment>
<evidence type="ECO:0000256" key="1">
    <source>
        <dbReference type="ARBA" id="ARBA00004123"/>
    </source>
</evidence>
<reference evidence="4 5" key="1">
    <citation type="journal article" date="2020" name="Cell">
        <title>Large-Scale Comparative Analyses of Tick Genomes Elucidate Their Genetic Diversity and Vector Capacities.</title>
        <authorList>
            <consortium name="Tick Genome and Microbiome Consortium (TIGMIC)"/>
            <person name="Jia N."/>
            <person name="Wang J."/>
            <person name="Shi W."/>
            <person name="Du L."/>
            <person name="Sun Y."/>
            <person name="Zhan W."/>
            <person name="Jiang J.F."/>
            <person name="Wang Q."/>
            <person name="Zhang B."/>
            <person name="Ji P."/>
            <person name="Bell-Sakyi L."/>
            <person name="Cui X.M."/>
            <person name="Yuan T.T."/>
            <person name="Jiang B.G."/>
            <person name="Yang W.F."/>
            <person name="Lam T.T."/>
            <person name="Chang Q.C."/>
            <person name="Ding S.J."/>
            <person name="Wang X.J."/>
            <person name="Zhu J.G."/>
            <person name="Ruan X.D."/>
            <person name="Zhao L."/>
            <person name="Wei J.T."/>
            <person name="Ye R.Z."/>
            <person name="Que T.C."/>
            <person name="Du C.H."/>
            <person name="Zhou Y.H."/>
            <person name="Cheng J.X."/>
            <person name="Dai P.F."/>
            <person name="Guo W.B."/>
            <person name="Han X.H."/>
            <person name="Huang E.J."/>
            <person name="Li L.F."/>
            <person name="Wei W."/>
            <person name="Gao Y.C."/>
            <person name="Liu J.Z."/>
            <person name="Shao H.Z."/>
            <person name="Wang X."/>
            <person name="Wang C.C."/>
            <person name="Yang T.C."/>
            <person name="Huo Q.B."/>
            <person name="Li W."/>
            <person name="Chen H.Y."/>
            <person name="Chen S.E."/>
            <person name="Zhou L.G."/>
            <person name="Ni X.B."/>
            <person name="Tian J.H."/>
            <person name="Sheng Y."/>
            <person name="Liu T."/>
            <person name="Pan Y.S."/>
            <person name="Xia L.Y."/>
            <person name="Li J."/>
            <person name="Zhao F."/>
            <person name="Cao W.C."/>
        </authorList>
    </citation>
    <scope>NUCLEOTIDE SEQUENCE [LARGE SCALE GENOMIC DNA]</scope>
    <source>
        <strain evidence="4">HaeL-2018</strain>
    </source>
</reference>
<evidence type="ECO:0000313" key="5">
    <source>
        <dbReference type="Proteomes" id="UP000821853"/>
    </source>
</evidence>
<dbReference type="AlphaFoldDB" id="A0A9J6HCA7"/>
<dbReference type="VEuPathDB" id="VectorBase:HLOH_046812"/>
<gene>
    <name evidence="4" type="ORF">HPB48_027040</name>
</gene>
<dbReference type="SMART" id="SM00513">
    <property type="entry name" value="SAP"/>
    <property type="match status" value="1"/>
</dbReference>
<dbReference type="PANTHER" id="PTHR15683:SF8">
    <property type="entry name" value="SCAFFOLD ATTACHMENT FACTOR B, ISOFORM B"/>
    <property type="match status" value="1"/>
</dbReference>
<dbReference type="GO" id="GO:0050684">
    <property type="term" value="P:regulation of mRNA processing"/>
    <property type="evidence" value="ECO:0007669"/>
    <property type="project" value="TreeGrafter"/>
</dbReference>
<proteinExistence type="predicted"/>
<organism evidence="4 5">
    <name type="scientific">Haemaphysalis longicornis</name>
    <name type="common">Bush tick</name>
    <dbReference type="NCBI Taxonomy" id="44386"/>
    <lineage>
        <taxon>Eukaryota</taxon>
        <taxon>Metazoa</taxon>
        <taxon>Ecdysozoa</taxon>
        <taxon>Arthropoda</taxon>
        <taxon>Chelicerata</taxon>
        <taxon>Arachnida</taxon>
        <taxon>Acari</taxon>
        <taxon>Parasitiformes</taxon>
        <taxon>Ixodida</taxon>
        <taxon>Ixodoidea</taxon>
        <taxon>Ixodidae</taxon>
        <taxon>Haemaphysalinae</taxon>
        <taxon>Haemaphysalis</taxon>
    </lineage>
</organism>
<dbReference type="InterPro" id="IPR003034">
    <property type="entry name" value="SAP_dom"/>
</dbReference>
<keyword evidence="2" id="KW-0539">Nucleus</keyword>
<feature type="domain" description="SAP" evidence="3">
    <location>
        <begin position="1"/>
        <end position="35"/>
    </location>
</feature>
<evidence type="ECO:0000313" key="4">
    <source>
        <dbReference type="EMBL" id="KAH9385004.1"/>
    </source>
</evidence>
<name>A0A9J6HCA7_HAELO</name>
<dbReference type="PROSITE" id="PS50800">
    <property type="entry name" value="SAP"/>
    <property type="match status" value="1"/>
</dbReference>